<reference evidence="10" key="1">
    <citation type="submission" date="2022-07" db="EMBL/GenBank/DDBJ databases">
        <title>Phylogenomic reconstructions and comparative analyses of Kickxellomycotina fungi.</title>
        <authorList>
            <person name="Reynolds N.K."/>
            <person name="Stajich J.E."/>
            <person name="Barry K."/>
            <person name="Grigoriev I.V."/>
            <person name="Crous P."/>
            <person name="Smith M.E."/>
        </authorList>
    </citation>
    <scope>NUCLEOTIDE SEQUENCE</scope>
    <source>
        <strain evidence="10">NRRL 1565</strain>
    </source>
</reference>
<dbReference type="InterPro" id="IPR036259">
    <property type="entry name" value="MFS_trans_sf"/>
</dbReference>
<dbReference type="InterPro" id="IPR005829">
    <property type="entry name" value="Sugar_transporter_CS"/>
</dbReference>
<feature type="transmembrane region" description="Helical" evidence="8">
    <location>
        <begin position="306"/>
        <end position="325"/>
    </location>
</feature>
<evidence type="ECO:0000313" key="10">
    <source>
        <dbReference type="EMBL" id="KAJ2790031.1"/>
    </source>
</evidence>
<dbReference type="PANTHER" id="PTHR48022">
    <property type="entry name" value="PLASTIDIC GLUCOSE TRANSPORTER 4"/>
    <property type="match status" value="1"/>
</dbReference>
<keyword evidence="3 7" id="KW-0813">Transport</keyword>
<evidence type="ECO:0000256" key="5">
    <source>
        <dbReference type="ARBA" id="ARBA00022989"/>
    </source>
</evidence>
<evidence type="ECO:0000313" key="11">
    <source>
        <dbReference type="Proteomes" id="UP001140094"/>
    </source>
</evidence>
<feature type="transmembrane region" description="Helical" evidence="8">
    <location>
        <begin position="238"/>
        <end position="262"/>
    </location>
</feature>
<evidence type="ECO:0000256" key="2">
    <source>
        <dbReference type="ARBA" id="ARBA00010992"/>
    </source>
</evidence>
<dbReference type="GO" id="GO:0016020">
    <property type="term" value="C:membrane"/>
    <property type="evidence" value="ECO:0007669"/>
    <property type="project" value="UniProtKB-SubCell"/>
</dbReference>
<dbReference type="InterPro" id="IPR005828">
    <property type="entry name" value="MFS_sugar_transport-like"/>
</dbReference>
<evidence type="ECO:0000259" key="9">
    <source>
        <dbReference type="PROSITE" id="PS50850"/>
    </source>
</evidence>
<dbReference type="GO" id="GO:0005351">
    <property type="term" value="F:carbohydrate:proton symporter activity"/>
    <property type="evidence" value="ECO:0007669"/>
    <property type="project" value="TreeGrafter"/>
</dbReference>
<dbReference type="EMBL" id="JANBUO010003639">
    <property type="protein sequence ID" value="KAJ2790031.1"/>
    <property type="molecule type" value="Genomic_DNA"/>
</dbReference>
<feature type="transmembrane region" description="Helical" evidence="8">
    <location>
        <begin position="21"/>
        <end position="39"/>
    </location>
</feature>
<dbReference type="Gene3D" id="1.20.1250.20">
    <property type="entry name" value="MFS general substrate transporter like domains"/>
    <property type="match status" value="1"/>
</dbReference>
<feature type="domain" description="Major facilitator superfamily (MFS) profile" evidence="9">
    <location>
        <begin position="1"/>
        <end position="329"/>
    </location>
</feature>
<dbReference type="Pfam" id="PF00083">
    <property type="entry name" value="Sugar_tr"/>
    <property type="match status" value="1"/>
</dbReference>
<accession>A0A9W8LQ81</accession>
<evidence type="ECO:0000256" key="3">
    <source>
        <dbReference type="ARBA" id="ARBA00022448"/>
    </source>
</evidence>
<keyword evidence="5 8" id="KW-1133">Transmembrane helix</keyword>
<dbReference type="PROSITE" id="PS50850">
    <property type="entry name" value="MFS"/>
    <property type="match status" value="1"/>
</dbReference>
<feature type="transmembrane region" description="Helical" evidence="8">
    <location>
        <begin position="59"/>
        <end position="81"/>
    </location>
</feature>
<dbReference type="OrthoDB" id="8120565at2759"/>
<sequence length="377" mass="41321">MSSVVPMYQSEAAAPRQRGRMVGLQQWAITWGIFISFGIDYGCSFIDGPKQFRLPLGLQIVPSIVLLVAMGFMPFSPRWLVARGRLGDARQALGRLRAHGHANAPAVGEELRRIHQAVVQERCRGSAYSELLRAPLRRRLLLGCGMQLMQQFTGINTLMLYAPAIFRGIGLGSVQSIALCQAVNGLVNVIATIPALLWLDRWGRRPTVLVGTTCIASFYLALSLLLRAYDVSSTRSLAIAAICMVYLVVASFAFSWGPCAWLVPSEIFPMRVRAKANSVTTATNWIANFAVTLASPVLIQTAGWKLFLALSIVMLGTAILIYLFLPETKNLSLEDIDLVFADSIWAFRSSNMIPKVCPLVDIGSNASEQDDTLRTVS</sequence>
<evidence type="ECO:0000256" key="1">
    <source>
        <dbReference type="ARBA" id="ARBA00004141"/>
    </source>
</evidence>
<proteinExistence type="inferred from homology"/>
<feature type="transmembrane region" description="Helical" evidence="8">
    <location>
        <begin position="282"/>
        <end position="300"/>
    </location>
</feature>
<protein>
    <recommendedName>
        <fullName evidence="9">Major facilitator superfamily (MFS) profile domain-containing protein</fullName>
    </recommendedName>
</protein>
<comment type="caution">
    <text evidence="10">The sequence shown here is derived from an EMBL/GenBank/DDBJ whole genome shotgun (WGS) entry which is preliminary data.</text>
</comment>
<name>A0A9W8LQ81_9FUNG</name>
<dbReference type="PANTHER" id="PTHR48022:SF2">
    <property type="entry name" value="PLASTIDIC GLUCOSE TRANSPORTER 4"/>
    <property type="match status" value="1"/>
</dbReference>
<feature type="transmembrane region" description="Helical" evidence="8">
    <location>
        <begin position="206"/>
        <end position="226"/>
    </location>
</feature>
<dbReference type="Proteomes" id="UP001140094">
    <property type="component" value="Unassembled WGS sequence"/>
</dbReference>
<dbReference type="InterPro" id="IPR020846">
    <property type="entry name" value="MFS_dom"/>
</dbReference>
<keyword evidence="4 8" id="KW-0812">Transmembrane</keyword>
<comment type="subcellular location">
    <subcellularLocation>
        <location evidence="1">Membrane</location>
        <topology evidence="1">Multi-pass membrane protein</topology>
    </subcellularLocation>
</comment>
<keyword evidence="11" id="KW-1185">Reference proteome</keyword>
<keyword evidence="6 8" id="KW-0472">Membrane</keyword>
<gene>
    <name evidence="10" type="ORF">H4R20_007080</name>
</gene>
<organism evidence="10 11">
    <name type="scientific">Coemansia guatemalensis</name>
    <dbReference type="NCBI Taxonomy" id="2761395"/>
    <lineage>
        <taxon>Eukaryota</taxon>
        <taxon>Fungi</taxon>
        <taxon>Fungi incertae sedis</taxon>
        <taxon>Zoopagomycota</taxon>
        <taxon>Kickxellomycotina</taxon>
        <taxon>Kickxellomycetes</taxon>
        <taxon>Kickxellales</taxon>
        <taxon>Kickxellaceae</taxon>
        <taxon>Coemansia</taxon>
    </lineage>
</organism>
<dbReference type="InterPro" id="IPR050360">
    <property type="entry name" value="MFS_Sugar_Transporters"/>
</dbReference>
<dbReference type="InterPro" id="IPR003663">
    <property type="entry name" value="Sugar/inositol_transpt"/>
</dbReference>
<dbReference type="PRINTS" id="PR00171">
    <property type="entry name" value="SUGRTRNSPORT"/>
</dbReference>
<dbReference type="NCBIfam" id="TIGR00879">
    <property type="entry name" value="SP"/>
    <property type="match status" value="1"/>
</dbReference>
<comment type="similarity">
    <text evidence="2 7">Belongs to the major facilitator superfamily. Sugar transporter (TC 2.A.1.1) family.</text>
</comment>
<evidence type="ECO:0000256" key="6">
    <source>
        <dbReference type="ARBA" id="ARBA00023136"/>
    </source>
</evidence>
<dbReference type="SUPFAM" id="SSF103473">
    <property type="entry name" value="MFS general substrate transporter"/>
    <property type="match status" value="1"/>
</dbReference>
<dbReference type="PROSITE" id="PS00216">
    <property type="entry name" value="SUGAR_TRANSPORT_1"/>
    <property type="match status" value="1"/>
</dbReference>
<feature type="transmembrane region" description="Helical" evidence="8">
    <location>
        <begin position="140"/>
        <end position="162"/>
    </location>
</feature>
<evidence type="ECO:0000256" key="4">
    <source>
        <dbReference type="ARBA" id="ARBA00022692"/>
    </source>
</evidence>
<dbReference type="AlphaFoldDB" id="A0A9W8LQ81"/>
<evidence type="ECO:0000256" key="7">
    <source>
        <dbReference type="RuleBase" id="RU003346"/>
    </source>
</evidence>
<feature type="transmembrane region" description="Helical" evidence="8">
    <location>
        <begin position="174"/>
        <end position="199"/>
    </location>
</feature>
<evidence type="ECO:0000256" key="8">
    <source>
        <dbReference type="SAM" id="Phobius"/>
    </source>
</evidence>